<gene>
    <name evidence="2" type="ordered locus">LSA_01010</name>
</gene>
<dbReference type="Proteomes" id="UP000001285">
    <property type="component" value="Chromosome"/>
</dbReference>
<dbReference type="KEGG" id="lsn:LSA_01010"/>
<dbReference type="RefSeq" id="WP_014081448.1">
    <property type="nucleotide sequence ID" value="NC_015978.1"/>
</dbReference>
<sequence>MFTLLVILLALAFDILVYLTAGSFLAVESFGIFAIIIYLIPALLNGVIIATGVMENIKFRFLKYILPTLTLFAYFVFGKMVTYSSEWEKFVANNSYSSESFSIQISKDLLSIDQILFILILNFLVVIAVEKVMTYFKRSGN</sequence>
<dbReference type="AlphaFoldDB" id="G2KUR5"/>
<proteinExistence type="predicted"/>
<dbReference type="EMBL" id="CP002461">
    <property type="protein sequence ID" value="AEN98583.1"/>
    <property type="molecule type" value="Genomic_DNA"/>
</dbReference>
<keyword evidence="1" id="KW-1133">Transmembrane helix</keyword>
<dbReference type="STRING" id="714313.LSA_01010"/>
<keyword evidence="3" id="KW-1185">Reference proteome</keyword>
<feature type="transmembrane region" description="Helical" evidence="1">
    <location>
        <begin position="61"/>
        <end position="77"/>
    </location>
</feature>
<evidence type="ECO:0000313" key="3">
    <source>
        <dbReference type="Proteomes" id="UP000001285"/>
    </source>
</evidence>
<evidence type="ECO:0000256" key="1">
    <source>
        <dbReference type="SAM" id="Phobius"/>
    </source>
</evidence>
<evidence type="ECO:0000313" key="2">
    <source>
        <dbReference type="EMBL" id="AEN98583.1"/>
    </source>
</evidence>
<dbReference type="HOGENOM" id="CLU_1822919_0_0_9"/>
<keyword evidence="1" id="KW-0812">Transmembrane</keyword>
<organism evidence="2 3">
    <name type="scientific">Fructilactobacillus sanfranciscensis (strain TMW 1.1304)</name>
    <name type="common">Lactobacillus sanfranciscensis</name>
    <dbReference type="NCBI Taxonomy" id="714313"/>
    <lineage>
        <taxon>Bacteria</taxon>
        <taxon>Bacillati</taxon>
        <taxon>Bacillota</taxon>
        <taxon>Bacilli</taxon>
        <taxon>Lactobacillales</taxon>
        <taxon>Lactobacillaceae</taxon>
        <taxon>Fructilactobacillus</taxon>
    </lineage>
</organism>
<name>G2KUR5_FRUST</name>
<protein>
    <submittedName>
        <fullName evidence="2">Uncharacterized protein</fullName>
    </submittedName>
</protein>
<accession>G2KUR5</accession>
<feature type="transmembrane region" description="Helical" evidence="1">
    <location>
        <begin position="115"/>
        <end position="136"/>
    </location>
</feature>
<feature type="transmembrane region" description="Helical" evidence="1">
    <location>
        <begin position="32"/>
        <end position="54"/>
    </location>
</feature>
<dbReference type="NCBIfam" id="NF038270">
    <property type="entry name" value="membran_MsaC"/>
    <property type="match status" value="1"/>
</dbReference>
<reference evidence="2 3" key="1">
    <citation type="journal article" date="2011" name="Microb. Cell Fact.">
        <title>Genomic analysis reveals Lactobacillus sanfranciscensis as stable element in traditional sourdoughs.</title>
        <authorList>
            <person name="Vogel R.F."/>
            <person name="Pavlovic M."/>
            <person name="Ehrmann M.A."/>
            <person name="Wiezer A."/>
            <person name="Liesegang H."/>
            <person name="Offschanka S."/>
            <person name="Voget S."/>
            <person name="Angelov A."/>
            <person name="Bocker G."/>
            <person name="Liebl W."/>
        </authorList>
    </citation>
    <scope>NUCLEOTIDE SEQUENCE [LARGE SCALE GENOMIC DNA]</scope>
    <source>
        <strain evidence="2 3">TMW 1.1304</strain>
    </source>
</reference>
<keyword evidence="1" id="KW-0472">Membrane</keyword>